<comment type="similarity">
    <text evidence="5">Belongs to the SAT4 family.</text>
</comment>
<keyword evidence="2 6" id="KW-0812">Transmembrane</keyword>
<accession>A0A0F7ZY04</accession>
<feature type="domain" description="Rhodopsin" evidence="7">
    <location>
        <begin position="41"/>
        <end position="279"/>
    </location>
</feature>
<keyword evidence="3 6" id="KW-1133">Transmembrane helix</keyword>
<feature type="transmembrane region" description="Helical" evidence="6">
    <location>
        <begin position="24"/>
        <end position="45"/>
    </location>
</feature>
<sequence>MSLVTKNLTDTACRRPRRDRGRNYTAMSIALGTIAYVFVAIRLVFKRIRQRISTDDWVILTSLAVGIPCTIFNVHGLARNGMGKDVWTLAPGTIINFVLFFYLLEIFYITMMALVKIAICFFYLSIFHFTRMRQVLWATLGVNAMFGTAAVVTAIFQCTPVNYFWTQYLQREGGSCINIHALAWVHGAVNIAMNVWLIILPLSQVSRLELHWKKKLGVIVMFMVGMFDTVVSILRLRSLINFANTWNPTWDDWEVAWWSTIEINVGIICTCLPTLRLILVSVAPRIFGTGRNTPPGGSHHSSTRGIMVQTQLHITSAATTAAAAGPRTPDQLKAWELMADRGSRNHSVAYSAPQNT</sequence>
<keyword evidence="9" id="KW-1185">Reference proteome</keyword>
<comment type="subcellular location">
    <subcellularLocation>
        <location evidence="1">Membrane</location>
        <topology evidence="1">Multi-pass membrane protein</topology>
    </subcellularLocation>
</comment>
<evidence type="ECO:0000256" key="6">
    <source>
        <dbReference type="SAM" id="Phobius"/>
    </source>
</evidence>
<organism evidence="8 9">
    <name type="scientific">Hirsutella minnesotensis 3608</name>
    <dbReference type="NCBI Taxonomy" id="1043627"/>
    <lineage>
        <taxon>Eukaryota</taxon>
        <taxon>Fungi</taxon>
        <taxon>Dikarya</taxon>
        <taxon>Ascomycota</taxon>
        <taxon>Pezizomycotina</taxon>
        <taxon>Sordariomycetes</taxon>
        <taxon>Hypocreomycetidae</taxon>
        <taxon>Hypocreales</taxon>
        <taxon>Ophiocordycipitaceae</taxon>
        <taxon>Hirsutella</taxon>
    </lineage>
</organism>
<evidence type="ECO:0000313" key="9">
    <source>
        <dbReference type="Proteomes" id="UP000054481"/>
    </source>
</evidence>
<dbReference type="InterPro" id="IPR052337">
    <property type="entry name" value="SAT4-like"/>
</dbReference>
<evidence type="ECO:0000256" key="4">
    <source>
        <dbReference type="ARBA" id="ARBA00023136"/>
    </source>
</evidence>
<gene>
    <name evidence="8" type="ORF">HIM_09021</name>
</gene>
<protein>
    <recommendedName>
        <fullName evidence="7">Rhodopsin domain-containing protein</fullName>
    </recommendedName>
</protein>
<dbReference type="EMBL" id="KQ030568">
    <property type="protein sequence ID" value="KJZ71627.1"/>
    <property type="molecule type" value="Genomic_DNA"/>
</dbReference>
<feature type="transmembrane region" description="Helical" evidence="6">
    <location>
        <begin position="136"/>
        <end position="157"/>
    </location>
</feature>
<feature type="transmembrane region" description="Helical" evidence="6">
    <location>
        <begin position="177"/>
        <end position="203"/>
    </location>
</feature>
<feature type="transmembrane region" description="Helical" evidence="6">
    <location>
        <begin position="256"/>
        <end position="279"/>
    </location>
</feature>
<proteinExistence type="inferred from homology"/>
<evidence type="ECO:0000256" key="5">
    <source>
        <dbReference type="ARBA" id="ARBA00038359"/>
    </source>
</evidence>
<evidence type="ECO:0000259" key="7">
    <source>
        <dbReference type="Pfam" id="PF20684"/>
    </source>
</evidence>
<evidence type="ECO:0000256" key="1">
    <source>
        <dbReference type="ARBA" id="ARBA00004141"/>
    </source>
</evidence>
<dbReference type="Proteomes" id="UP000054481">
    <property type="component" value="Unassembled WGS sequence"/>
</dbReference>
<dbReference type="OrthoDB" id="2496787at2759"/>
<reference evidence="8 9" key="1">
    <citation type="journal article" date="2014" name="Genome Biol. Evol.">
        <title>Comparative genomics and transcriptomics analyses reveal divergent lifestyle features of nematode endoparasitic fungus Hirsutella minnesotensis.</title>
        <authorList>
            <person name="Lai Y."/>
            <person name="Liu K."/>
            <person name="Zhang X."/>
            <person name="Zhang X."/>
            <person name="Li K."/>
            <person name="Wang N."/>
            <person name="Shu C."/>
            <person name="Wu Y."/>
            <person name="Wang C."/>
            <person name="Bushley K.E."/>
            <person name="Xiang M."/>
            <person name="Liu X."/>
        </authorList>
    </citation>
    <scope>NUCLEOTIDE SEQUENCE [LARGE SCALE GENOMIC DNA]</scope>
    <source>
        <strain evidence="8 9">3608</strain>
    </source>
</reference>
<dbReference type="InterPro" id="IPR049326">
    <property type="entry name" value="Rhodopsin_dom_fungi"/>
</dbReference>
<dbReference type="AlphaFoldDB" id="A0A0F7ZY04"/>
<dbReference type="PANTHER" id="PTHR33048:SF143">
    <property type="entry name" value="EXTRACELLULAR MEMBRANE PROTEIN CFEM DOMAIN-CONTAINING PROTEIN-RELATED"/>
    <property type="match status" value="1"/>
</dbReference>
<dbReference type="GO" id="GO:0016020">
    <property type="term" value="C:membrane"/>
    <property type="evidence" value="ECO:0007669"/>
    <property type="project" value="UniProtKB-SubCell"/>
</dbReference>
<feature type="transmembrane region" description="Helical" evidence="6">
    <location>
        <begin position="98"/>
        <end position="124"/>
    </location>
</feature>
<feature type="transmembrane region" description="Helical" evidence="6">
    <location>
        <begin position="57"/>
        <end position="78"/>
    </location>
</feature>
<dbReference type="Pfam" id="PF20684">
    <property type="entry name" value="Fung_rhodopsin"/>
    <property type="match status" value="1"/>
</dbReference>
<evidence type="ECO:0000256" key="3">
    <source>
        <dbReference type="ARBA" id="ARBA00022989"/>
    </source>
</evidence>
<keyword evidence="4 6" id="KW-0472">Membrane</keyword>
<evidence type="ECO:0000256" key="2">
    <source>
        <dbReference type="ARBA" id="ARBA00022692"/>
    </source>
</evidence>
<dbReference type="PANTHER" id="PTHR33048">
    <property type="entry name" value="PTH11-LIKE INTEGRAL MEMBRANE PROTEIN (AFU_ORTHOLOGUE AFUA_5G11245)"/>
    <property type="match status" value="1"/>
</dbReference>
<name>A0A0F7ZY04_9HYPO</name>
<feature type="transmembrane region" description="Helical" evidence="6">
    <location>
        <begin position="215"/>
        <end position="236"/>
    </location>
</feature>
<evidence type="ECO:0000313" key="8">
    <source>
        <dbReference type="EMBL" id="KJZ71627.1"/>
    </source>
</evidence>